<proteinExistence type="predicted"/>
<protein>
    <submittedName>
        <fullName evidence="2">Uncharacterized protein</fullName>
    </submittedName>
</protein>
<feature type="transmembrane region" description="Helical" evidence="1">
    <location>
        <begin position="63"/>
        <end position="81"/>
    </location>
</feature>
<reference evidence="2 3" key="1">
    <citation type="submission" date="2018-01" db="EMBL/GenBank/DDBJ databases">
        <title>Genome Sequencing and Assembly of Anaerobacter polyendosporus strain CT4.</title>
        <authorList>
            <person name="Tachaapaikoon C."/>
            <person name="Sutheeworapong S."/>
            <person name="Jenjaroenpun P."/>
            <person name="Wongsurawat T."/>
            <person name="Nookeaw I."/>
            <person name="Cheawchanlertfa P."/>
            <person name="Kosugi A."/>
            <person name="Cheevadhanarak S."/>
            <person name="Ratanakhanokchai K."/>
        </authorList>
    </citation>
    <scope>NUCLEOTIDE SEQUENCE [LARGE SCALE GENOMIC DNA]</scope>
    <source>
        <strain evidence="2 3">CT4</strain>
    </source>
</reference>
<keyword evidence="1" id="KW-0812">Transmembrane</keyword>
<name>A0A3R5QTG0_9CLOT</name>
<keyword evidence="3" id="KW-1185">Reference proteome</keyword>
<feature type="transmembrane region" description="Helical" evidence="1">
    <location>
        <begin position="24"/>
        <end position="43"/>
    </location>
</feature>
<feature type="transmembrane region" description="Helical" evidence="1">
    <location>
        <begin position="87"/>
        <end position="104"/>
    </location>
</feature>
<feature type="transmembrane region" description="Helical" evidence="1">
    <location>
        <begin position="116"/>
        <end position="137"/>
    </location>
</feature>
<dbReference type="EMBL" id="CP025746">
    <property type="protein sequence ID" value="QAA32154.1"/>
    <property type="molecule type" value="Genomic_DNA"/>
</dbReference>
<keyword evidence="1" id="KW-1133">Transmembrane helix</keyword>
<keyword evidence="1" id="KW-0472">Membrane</keyword>
<dbReference type="KEGG" id="cmah:C1I91_11100"/>
<sequence length="216" mass="24173">MQSYNILGVLSALWALFYPSPFKLSITISIIFGLAGFIILIIFNKDVGFIVTDGSRPSVGITISLNSLSISLTGFICSNTIYTSIFWIYFTITCIILTLSMIFINHVSFKNITSLFFLLISIPSYSFGLITNINYLYDNSNPTLYTTSIINKEIYTSGEKIRINVDQVVVSPWGNMNGNSVVAVSEDSYNQVSENERVFIGLKHGLLGISWYYLEL</sequence>
<gene>
    <name evidence="2" type="ORF">C1I91_11100</name>
</gene>
<evidence type="ECO:0000256" key="1">
    <source>
        <dbReference type="SAM" id="Phobius"/>
    </source>
</evidence>
<evidence type="ECO:0000313" key="3">
    <source>
        <dbReference type="Proteomes" id="UP000286268"/>
    </source>
</evidence>
<dbReference type="AlphaFoldDB" id="A0A3R5QTG0"/>
<accession>A0A3R5QTG0</accession>
<evidence type="ECO:0000313" key="2">
    <source>
        <dbReference type="EMBL" id="QAA32154.1"/>
    </source>
</evidence>
<organism evidence="2 3">
    <name type="scientific">Clostridium manihotivorum</name>
    <dbReference type="NCBI Taxonomy" id="2320868"/>
    <lineage>
        <taxon>Bacteria</taxon>
        <taxon>Bacillati</taxon>
        <taxon>Bacillota</taxon>
        <taxon>Clostridia</taxon>
        <taxon>Eubacteriales</taxon>
        <taxon>Clostridiaceae</taxon>
        <taxon>Clostridium</taxon>
    </lineage>
</organism>
<dbReference type="Proteomes" id="UP000286268">
    <property type="component" value="Chromosome"/>
</dbReference>